<dbReference type="PANTHER" id="PTHR30429">
    <property type="entry name" value="D-METHIONINE-BINDING LIPOPROTEIN METQ"/>
    <property type="match status" value="1"/>
</dbReference>
<dbReference type="Gene3D" id="3.40.190.10">
    <property type="entry name" value="Periplasmic binding protein-like II"/>
    <property type="match status" value="2"/>
</dbReference>
<dbReference type="PROSITE" id="PS51257">
    <property type="entry name" value="PROKAR_LIPOPROTEIN"/>
    <property type="match status" value="1"/>
</dbReference>
<evidence type="ECO:0000256" key="5">
    <source>
        <dbReference type="ARBA" id="ARBA00023288"/>
    </source>
</evidence>
<keyword evidence="5 6" id="KW-0449">Lipoprotein</keyword>
<comment type="subcellular location">
    <subcellularLocation>
        <location evidence="1">Membrane</location>
        <topology evidence="1">Lipid-anchor</topology>
    </subcellularLocation>
</comment>
<accession>A0ABN1IXJ7</accession>
<gene>
    <name evidence="8" type="ORF">GCM10008905_16020</name>
</gene>
<keyword evidence="9" id="KW-1185">Reference proteome</keyword>
<keyword evidence="2 7" id="KW-0732">Signal</keyword>
<evidence type="ECO:0000256" key="6">
    <source>
        <dbReference type="PIRNR" id="PIRNR002854"/>
    </source>
</evidence>
<dbReference type="CDD" id="cd13597">
    <property type="entry name" value="PBP2_lipoprotein_Tp32"/>
    <property type="match status" value="1"/>
</dbReference>
<dbReference type="PANTHER" id="PTHR30429:SF0">
    <property type="entry name" value="METHIONINE-BINDING LIPOPROTEIN METQ"/>
    <property type="match status" value="1"/>
</dbReference>
<reference evidence="8 9" key="1">
    <citation type="journal article" date="2019" name="Int. J. Syst. Evol. Microbiol.">
        <title>The Global Catalogue of Microorganisms (GCM) 10K type strain sequencing project: providing services to taxonomists for standard genome sequencing and annotation.</title>
        <authorList>
            <consortium name="The Broad Institute Genomics Platform"/>
            <consortium name="The Broad Institute Genome Sequencing Center for Infectious Disease"/>
            <person name="Wu L."/>
            <person name="Ma J."/>
        </authorList>
    </citation>
    <scope>NUCLEOTIDE SEQUENCE [LARGE SCALE GENOMIC DNA]</scope>
    <source>
        <strain evidence="8 9">JCM 1405</strain>
    </source>
</reference>
<evidence type="ECO:0000256" key="1">
    <source>
        <dbReference type="ARBA" id="ARBA00004635"/>
    </source>
</evidence>
<name>A0ABN1IXJ7_9CLOT</name>
<dbReference type="EMBL" id="BAAACF010000001">
    <property type="protein sequence ID" value="GAA0723421.1"/>
    <property type="molecule type" value="Genomic_DNA"/>
</dbReference>
<dbReference type="Pfam" id="PF03180">
    <property type="entry name" value="Lipoprotein_9"/>
    <property type="match status" value="1"/>
</dbReference>
<dbReference type="PIRSF" id="PIRSF002854">
    <property type="entry name" value="MetQ"/>
    <property type="match status" value="1"/>
</dbReference>
<sequence length="276" mass="30096">MKKISILLATALLTIGLAGCGASNDKAKDTAAPAGGKETKKEIVVGATPLPHAEILKEVGKVLEKDGYALKIIEFTDYQIPNTALAEKELDANFFQHVPFLNKTIEEKKYDLDYTVKVHIEPMGLYSNKIKDLKELKDGAEIAIPNDPTNGARALRVLENAGLIKVKAGELVTKIDITENKKNFKITELDAAQLPRVLGDVDAAVINANYAIEAELNPTKDAIAIESLNSPYANVLAVRKEDKDKENIKALSKALTSPEIKKFIEEKYDGNVVPAF</sequence>
<dbReference type="Proteomes" id="UP001500339">
    <property type="component" value="Unassembled WGS sequence"/>
</dbReference>
<evidence type="ECO:0000313" key="8">
    <source>
        <dbReference type="EMBL" id="GAA0723421.1"/>
    </source>
</evidence>
<evidence type="ECO:0000256" key="7">
    <source>
        <dbReference type="SAM" id="SignalP"/>
    </source>
</evidence>
<organism evidence="8 9">
    <name type="scientific">Clostridium malenominatum</name>
    <dbReference type="NCBI Taxonomy" id="1539"/>
    <lineage>
        <taxon>Bacteria</taxon>
        <taxon>Bacillati</taxon>
        <taxon>Bacillota</taxon>
        <taxon>Clostridia</taxon>
        <taxon>Eubacteriales</taxon>
        <taxon>Clostridiaceae</taxon>
        <taxon>Clostridium</taxon>
    </lineage>
</organism>
<feature type="signal peptide" evidence="7">
    <location>
        <begin position="1"/>
        <end position="20"/>
    </location>
</feature>
<protein>
    <recommendedName>
        <fullName evidence="6">Lipoprotein</fullName>
    </recommendedName>
</protein>
<evidence type="ECO:0000256" key="3">
    <source>
        <dbReference type="ARBA" id="ARBA00023136"/>
    </source>
</evidence>
<dbReference type="RefSeq" id="WP_343768625.1">
    <property type="nucleotide sequence ID" value="NZ_BAAACF010000001.1"/>
</dbReference>
<keyword evidence="3" id="KW-0472">Membrane</keyword>
<evidence type="ECO:0000256" key="4">
    <source>
        <dbReference type="ARBA" id="ARBA00023139"/>
    </source>
</evidence>
<evidence type="ECO:0000313" key="9">
    <source>
        <dbReference type="Proteomes" id="UP001500339"/>
    </source>
</evidence>
<dbReference type="InterPro" id="IPR004872">
    <property type="entry name" value="Lipoprotein_NlpA"/>
</dbReference>
<feature type="chain" id="PRO_5046766926" description="Lipoprotein" evidence="7">
    <location>
        <begin position="21"/>
        <end position="276"/>
    </location>
</feature>
<comment type="similarity">
    <text evidence="6">Belongs to the nlpA lipoprotein family.</text>
</comment>
<dbReference type="SUPFAM" id="SSF53850">
    <property type="entry name" value="Periplasmic binding protein-like II"/>
    <property type="match status" value="1"/>
</dbReference>
<keyword evidence="4" id="KW-0564">Palmitate</keyword>
<comment type="caution">
    <text evidence="8">The sequence shown here is derived from an EMBL/GenBank/DDBJ whole genome shotgun (WGS) entry which is preliminary data.</text>
</comment>
<evidence type="ECO:0000256" key="2">
    <source>
        <dbReference type="ARBA" id="ARBA00022729"/>
    </source>
</evidence>
<proteinExistence type="inferred from homology"/>